<reference evidence="1 2" key="1">
    <citation type="journal article" date="2017" name="Nature">
        <title>The Apostasia genome and the evolution of orchids.</title>
        <authorList>
            <person name="Zhang G.Q."/>
            <person name="Liu K.W."/>
            <person name="Li Z."/>
            <person name="Lohaus R."/>
            <person name="Hsiao Y.Y."/>
            <person name="Niu S.C."/>
            <person name="Wang J.Y."/>
            <person name="Lin Y.C."/>
            <person name="Xu Q."/>
            <person name="Chen L.J."/>
            <person name="Yoshida K."/>
            <person name="Fujiwara S."/>
            <person name="Wang Z.W."/>
            <person name="Zhang Y.Q."/>
            <person name="Mitsuda N."/>
            <person name="Wang M."/>
            <person name="Liu G.H."/>
            <person name="Pecoraro L."/>
            <person name="Huang H.X."/>
            <person name="Xiao X.J."/>
            <person name="Lin M."/>
            <person name="Wu X.Y."/>
            <person name="Wu W.L."/>
            <person name="Chen Y.Y."/>
            <person name="Chang S.B."/>
            <person name="Sakamoto S."/>
            <person name="Ohme-Takagi M."/>
            <person name="Yagi M."/>
            <person name="Zeng S.J."/>
            <person name="Shen C.Y."/>
            <person name="Yeh C.M."/>
            <person name="Luo Y.B."/>
            <person name="Tsai W.C."/>
            <person name="Van de Peer Y."/>
            <person name="Liu Z.J."/>
        </authorList>
    </citation>
    <scope>NUCLEOTIDE SEQUENCE [LARGE SCALE GENOMIC DNA]</scope>
    <source>
        <strain evidence="2">cv. Shenzhen</strain>
        <tissue evidence="1">Stem</tissue>
    </source>
</reference>
<keyword evidence="2" id="KW-1185">Reference proteome</keyword>
<proteinExistence type="predicted"/>
<sequence>MDLNPIGGPWQPLIHYTLHEWNAGQLAADLMNHYVPLPLAFFLYDVIRASLLELGDGSVAYSVLIVGVSRHLRYPDIGSLGVNEFTARIIFILRAGQILDSTSPYAIPEDHFNLVDYQLTH</sequence>
<dbReference type="Proteomes" id="UP000236161">
    <property type="component" value="Unassembled WGS sequence"/>
</dbReference>
<name>A0A2H9ZQK8_9ASPA</name>
<evidence type="ECO:0000313" key="2">
    <source>
        <dbReference type="Proteomes" id="UP000236161"/>
    </source>
</evidence>
<gene>
    <name evidence="1" type="ORF">AXF42_Ash021701</name>
</gene>
<organism evidence="1 2">
    <name type="scientific">Apostasia shenzhenica</name>
    <dbReference type="NCBI Taxonomy" id="1088818"/>
    <lineage>
        <taxon>Eukaryota</taxon>
        <taxon>Viridiplantae</taxon>
        <taxon>Streptophyta</taxon>
        <taxon>Embryophyta</taxon>
        <taxon>Tracheophyta</taxon>
        <taxon>Spermatophyta</taxon>
        <taxon>Magnoliopsida</taxon>
        <taxon>Liliopsida</taxon>
        <taxon>Asparagales</taxon>
        <taxon>Orchidaceae</taxon>
        <taxon>Apostasioideae</taxon>
        <taxon>Apostasia</taxon>
    </lineage>
</organism>
<dbReference type="AlphaFoldDB" id="A0A2H9ZQK8"/>
<evidence type="ECO:0000313" key="1">
    <source>
        <dbReference type="EMBL" id="PKA45569.1"/>
    </source>
</evidence>
<accession>A0A2H9ZQK8</accession>
<dbReference type="EMBL" id="KZ454846">
    <property type="protein sequence ID" value="PKA45569.1"/>
    <property type="molecule type" value="Genomic_DNA"/>
</dbReference>
<protein>
    <submittedName>
        <fullName evidence="1">Uncharacterized protein</fullName>
    </submittedName>
</protein>